<feature type="signal peptide" evidence="1">
    <location>
        <begin position="1"/>
        <end position="17"/>
    </location>
</feature>
<proteinExistence type="predicted"/>
<protein>
    <submittedName>
        <fullName evidence="2">Putative secreted protein</fullName>
    </submittedName>
</protein>
<accession>A0A2M4DCU4</accession>
<dbReference type="EMBL" id="GGFL01011178">
    <property type="protein sequence ID" value="MBW75356.1"/>
    <property type="molecule type" value="Transcribed_RNA"/>
</dbReference>
<dbReference type="AlphaFoldDB" id="A0A2M4DCU4"/>
<feature type="chain" id="PRO_5014895521" evidence="1">
    <location>
        <begin position="18"/>
        <end position="81"/>
    </location>
</feature>
<sequence length="81" mass="9047">MRWKIIVAGASVVVVGGQEQPGAASIRTATICTVLWWYHTGRCTSVSGRCSSCRGQRQKLRVAGTTTRWWWAGRFAEHRVL</sequence>
<name>A0A2M4DCU4_ANODA</name>
<evidence type="ECO:0000313" key="2">
    <source>
        <dbReference type="EMBL" id="MBW75356.1"/>
    </source>
</evidence>
<organism evidence="2">
    <name type="scientific">Anopheles darlingi</name>
    <name type="common">Mosquito</name>
    <dbReference type="NCBI Taxonomy" id="43151"/>
    <lineage>
        <taxon>Eukaryota</taxon>
        <taxon>Metazoa</taxon>
        <taxon>Ecdysozoa</taxon>
        <taxon>Arthropoda</taxon>
        <taxon>Hexapoda</taxon>
        <taxon>Insecta</taxon>
        <taxon>Pterygota</taxon>
        <taxon>Neoptera</taxon>
        <taxon>Endopterygota</taxon>
        <taxon>Diptera</taxon>
        <taxon>Nematocera</taxon>
        <taxon>Culicoidea</taxon>
        <taxon>Culicidae</taxon>
        <taxon>Anophelinae</taxon>
        <taxon>Anopheles</taxon>
    </lineage>
</organism>
<reference evidence="2" key="1">
    <citation type="submission" date="2018-01" db="EMBL/GenBank/DDBJ databases">
        <title>An insight into the sialome of Amazonian anophelines.</title>
        <authorList>
            <person name="Ribeiro J.M."/>
            <person name="Scarpassa V."/>
            <person name="Calvo E."/>
        </authorList>
    </citation>
    <scope>NUCLEOTIDE SEQUENCE</scope>
</reference>
<evidence type="ECO:0000256" key="1">
    <source>
        <dbReference type="SAM" id="SignalP"/>
    </source>
</evidence>
<keyword evidence="1" id="KW-0732">Signal</keyword>